<dbReference type="Pfam" id="PF12706">
    <property type="entry name" value="Lactamase_B_2"/>
    <property type="match status" value="1"/>
</dbReference>
<gene>
    <name evidence="5" type="ORF">ACFSC9_10875</name>
</gene>
<organism evidence="5 6">
    <name type="scientific">Paenibacillus wenxiniae</name>
    <dbReference type="NCBI Taxonomy" id="1636843"/>
    <lineage>
        <taxon>Bacteria</taxon>
        <taxon>Bacillati</taxon>
        <taxon>Bacillota</taxon>
        <taxon>Bacilli</taxon>
        <taxon>Bacillales</taxon>
        <taxon>Paenibacillaceae</taxon>
        <taxon>Paenibacillus</taxon>
    </lineage>
</organism>
<dbReference type="PANTHER" id="PTHR42663:SF6">
    <property type="entry name" value="HYDROLASE C777.06C-RELATED"/>
    <property type="match status" value="1"/>
</dbReference>
<evidence type="ECO:0000259" key="4">
    <source>
        <dbReference type="SMART" id="SM00849"/>
    </source>
</evidence>
<evidence type="ECO:0000313" key="5">
    <source>
        <dbReference type="EMBL" id="MFD1886027.1"/>
    </source>
</evidence>
<evidence type="ECO:0000256" key="1">
    <source>
        <dbReference type="ARBA" id="ARBA00034221"/>
    </source>
</evidence>
<dbReference type="InterPro" id="IPR036866">
    <property type="entry name" value="RibonucZ/Hydroxyglut_hydro"/>
</dbReference>
<sequence>MNGRIVDRLTFLGTGDAMGVPRVYCDCEVCEEARSGGSNRRLRSSVLIEGSGGDFLMDCGPDWRLQMEMINRRADITDIVITHAHFDHIGGLPEWADACRWQKKQGRVFAPQEVLDLIMRQFPWINRHLEMIANDDGMILSGWKLTPWKVHHGHNGYSYAYRLEKQDFSWVYCPDAIGLTEEQKRPLERLDLLVLGTSFVHEQAQYETRSVYDMHEAAALIEEFSPIQTIFTHMSHDVDVRDNLPLPTGATPARTGMTVDLGNYSALLHEE</sequence>
<dbReference type="InterPro" id="IPR001279">
    <property type="entry name" value="Metallo-B-lactamas"/>
</dbReference>
<dbReference type="RefSeq" id="WP_347324947.1">
    <property type="nucleotide sequence ID" value="NZ_JBCGUH010000004.1"/>
</dbReference>
<dbReference type="CDD" id="cd16279">
    <property type="entry name" value="metallo-hydrolase-like_MBL-fold"/>
    <property type="match status" value="1"/>
</dbReference>
<reference evidence="6" key="1">
    <citation type="journal article" date="2019" name="Int. J. Syst. Evol. Microbiol.">
        <title>The Global Catalogue of Microorganisms (GCM) 10K type strain sequencing project: providing services to taxonomists for standard genome sequencing and annotation.</title>
        <authorList>
            <consortium name="The Broad Institute Genomics Platform"/>
            <consortium name="The Broad Institute Genome Sequencing Center for Infectious Disease"/>
            <person name="Wu L."/>
            <person name="Ma J."/>
        </authorList>
    </citation>
    <scope>NUCLEOTIDE SEQUENCE [LARGE SCALE GENOMIC DNA]</scope>
    <source>
        <strain evidence="6">CCUG 54950</strain>
    </source>
</reference>
<comment type="catalytic activity">
    <reaction evidence="3">
        <text>3',5'-cyclic UMP + H2O = UMP + H(+)</text>
        <dbReference type="Rhea" id="RHEA:70575"/>
        <dbReference type="ChEBI" id="CHEBI:15377"/>
        <dbReference type="ChEBI" id="CHEBI:15378"/>
        <dbReference type="ChEBI" id="CHEBI:57865"/>
        <dbReference type="ChEBI" id="CHEBI:184387"/>
    </reaction>
    <physiologicalReaction direction="left-to-right" evidence="3">
        <dbReference type="Rhea" id="RHEA:70576"/>
    </physiologicalReaction>
</comment>
<evidence type="ECO:0000256" key="2">
    <source>
        <dbReference type="ARBA" id="ARBA00034301"/>
    </source>
</evidence>
<comment type="function">
    <text evidence="2">Counteracts the endogenous Pycsar antiviral defense system. Phosphodiesterase that enables metal-dependent hydrolysis of host cyclic nucleotide Pycsar defense signals such as cCMP and cUMP.</text>
</comment>
<dbReference type="Proteomes" id="UP001597233">
    <property type="component" value="Unassembled WGS sequence"/>
</dbReference>
<name>A0ABW4RID9_9BACL</name>
<dbReference type="Gene3D" id="3.60.15.10">
    <property type="entry name" value="Ribonuclease Z/Hydroxyacylglutathione hydrolase-like"/>
    <property type="match status" value="1"/>
</dbReference>
<comment type="catalytic activity">
    <reaction evidence="1">
        <text>3',5'-cyclic CMP + H2O = CMP + H(+)</text>
        <dbReference type="Rhea" id="RHEA:72675"/>
        <dbReference type="ChEBI" id="CHEBI:15377"/>
        <dbReference type="ChEBI" id="CHEBI:15378"/>
        <dbReference type="ChEBI" id="CHEBI:58003"/>
        <dbReference type="ChEBI" id="CHEBI:60377"/>
    </reaction>
    <physiologicalReaction direction="left-to-right" evidence="1">
        <dbReference type="Rhea" id="RHEA:72676"/>
    </physiologicalReaction>
</comment>
<dbReference type="EMBL" id="JBHUEH010000014">
    <property type="protein sequence ID" value="MFD1886027.1"/>
    <property type="molecule type" value="Genomic_DNA"/>
</dbReference>
<dbReference type="PANTHER" id="PTHR42663">
    <property type="entry name" value="HYDROLASE C777.06C-RELATED-RELATED"/>
    <property type="match status" value="1"/>
</dbReference>
<evidence type="ECO:0000313" key="6">
    <source>
        <dbReference type="Proteomes" id="UP001597233"/>
    </source>
</evidence>
<proteinExistence type="predicted"/>
<comment type="caution">
    <text evidence="5">The sequence shown here is derived from an EMBL/GenBank/DDBJ whole genome shotgun (WGS) entry which is preliminary data.</text>
</comment>
<accession>A0ABW4RID9</accession>
<evidence type="ECO:0000256" key="3">
    <source>
        <dbReference type="ARBA" id="ARBA00048505"/>
    </source>
</evidence>
<dbReference type="SMART" id="SM00849">
    <property type="entry name" value="Lactamase_B"/>
    <property type="match status" value="1"/>
</dbReference>
<feature type="domain" description="Metallo-beta-lactamase" evidence="4">
    <location>
        <begin position="42"/>
        <end position="215"/>
    </location>
</feature>
<keyword evidence="6" id="KW-1185">Reference proteome</keyword>
<dbReference type="SUPFAM" id="SSF56281">
    <property type="entry name" value="Metallo-hydrolase/oxidoreductase"/>
    <property type="match status" value="1"/>
</dbReference>
<protein>
    <submittedName>
        <fullName evidence="5">MBL fold metallo-hydrolase</fullName>
    </submittedName>
</protein>